<dbReference type="GO" id="GO:0019829">
    <property type="term" value="F:ATPase-coupled monoatomic cation transmembrane transporter activity"/>
    <property type="evidence" value="ECO:0007669"/>
    <property type="project" value="InterPro"/>
</dbReference>
<dbReference type="AlphaFoldDB" id="A0A2L1CA76"/>
<dbReference type="GO" id="GO:0016020">
    <property type="term" value="C:membrane"/>
    <property type="evidence" value="ECO:0007669"/>
    <property type="project" value="UniProtKB-SubCell"/>
</dbReference>
<keyword evidence="3 10" id="KW-0812">Transmembrane</keyword>
<dbReference type="EC" id="3.6.3.3" evidence="12"/>
<evidence type="ECO:0000313" key="14">
    <source>
        <dbReference type="EMBL" id="MBB6497528.1"/>
    </source>
</evidence>
<dbReference type="GeneID" id="36101932"/>
<dbReference type="InterPro" id="IPR023214">
    <property type="entry name" value="HAD_sf"/>
</dbReference>
<gene>
    <name evidence="12" type="primary">cadA</name>
    <name evidence="13" type="ORF">HNP94_001700</name>
    <name evidence="14" type="ORF">HNP96_001571</name>
    <name evidence="12" type="ORF">MMJJ_08450</name>
</gene>
<evidence type="ECO:0000259" key="11">
    <source>
        <dbReference type="PROSITE" id="PS50846"/>
    </source>
</evidence>
<evidence type="ECO:0000313" key="13">
    <source>
        <dbReference type="EMBL" id="MBA2864678.1"/>
    </source>
</evidence>
<keyword evidence="8 10" id="KW-1133">Transmembrane helix</keyword>
<evidence type="ECO:0000256" key="2">
    <source>
        <dbReference type="ARBA" id="ARBA00006024"/>
    </source>
</evidence>
<evidence type="ECO:0000256" key="1">
    <source>
        <dbReference type="ARBA" id="ARBA00004141"/>
    </source>
</evidence>
<evidence type="ECO:0000256" key="3">
    <source>
        <dbReference type="ARBA" id="ARBA00022692"/>
    </source>
</evidence>
<dbReference type="GO" id="GO:0005524">
    <property type="term" value="F:ATP binding"/>
    <property type="evidence" value="ECO:0007669"/>
    <property type="project" value="UniProtKB-KW"/>
</dbReference>
<dbReference type="FunFam" id="2.70.150.10:FF:000002">
    <property type="entry name" value="Copper-transporting ATPase 1, putative"/>
    <property type="match status" value="1"/>
</dbReference>
<evidence type="ECO:0000256" key="9">
    <source>
        <dbReference type="ARBA" id="ARBA00023136"/>
    </source>
</evidence>
<dbReference type="Proteomes" id="UP000567099">
    <property type="component" value="Unassembled WGS sequence"/>
</dbReference>
<dbReference type="Gene3D" id="3.40.1110.10">
    <property type="entry name" value="Calcium-transporting ATPase, cytoplasmic domain N"/>
    <property type="match status" value="1"/>
</dbReference>
<dbReference type="GO" id="GO:0015086">
    <property type="term" value="F:cadmium ion transmembrane transporter activity"/>
    <property type="evidence" value="ECO:0007669"/>
    <property type="project" value="TreeGrafter"/>
</dbReference>
<dbReference type="SFLD" id="SFLDF00027">
    <property type="entry name" value="p-type_atpase"/>
    <property type="match status" value="1"/>
</dbReference>
<dbReference type="InterPro" id="IPR044492">
    <property type="entry name" value="P_typ_ATPase_HD_dom"/>
</dbReference>
<dbReference type="InterPro" id="IPR036163">
    <property type="entry name" value="HMA_dom_sf"/>
</dbReference>
<sequence length="691" mass="75963">MQKYILKGLCCAGCASKIEKLLKELGYPSAVINMATSELILDEKEIELEKITKIVTSTEPGVIVIPKHSEIKLTNEIDYKELKKIIISSIFFVFGLFSSYSGYSVNIQLLFFIVSYILVGQKVLKKTFQNIKRLDFFDENFLMSIATIGAFLIGEYPEGVAVMLFYSIGEFFQNIAVTRSRNSIKSLVSIKAEYANILENGETLKVKPENVQIGQTIVIKPGEKVPIDGIVLNGKSSLDTSALTGESIPKSINRGEEVLSGMINLSGLLTVQTTKNFSDSAVSKILNLVESASINKTKTEKFITKFAKVYTPIIVFIAVLLAVVPPIIFNEPFVPWFYKALILLVISCPCALVLSIPLGYFAGIGRLAKEGILVKGSNYIDVLSKTTYVSFDKTGTLTEGKFKVTKVVSKNEFSGKRLLEIAKMVECNSNHPIAKTIMDFGTISCKTSLDDFEEFSEVLGKGIISKINGNVIIAGNEKLMEEKNINFEKLDVYETAVHFAVDGVYAGYILISDKLKKDSKETVLELKKLGIKKVSMLTGDKKDIAEKIASELNLDEYYSDLLPEDKVKIIEEIEANKSKKETIAFVGEGINDAPVIARADVGISMGTLGSDAAIETADVVIMNDKPSKLISAIKISKRTQNIAFQNIFVILIVKIAFISLGIFGETTMWQAVFADVGVALLSVLNAVRILK</sequence>
<reference evidence="12" key="2">
    <citation type="submission" date="2018-02" db="EMBL/GenBank/DDBJ databases">
        <title>Complete genome sequence of the Methanococcus maripaludis type strain JJ (DSM 2067), a model for selenoprotein synthesis in Archaea.</title>
        <authorList>
            <person name="Poehlein A."/>
            <person name="Heym D."/>
            <person name="Quitzke V."/>
            <person name="Fersch J."/>
            <person name="Daniel R."/>
            <person name="Rother M."/>
        </authorList>
    </citation>
    <scope>NUCLEOTIDE SEQUENCE [LARGE SCALE GENOMIC DNA]</scope>
    <source>
        <strain evidence="12">DSM 2067</strain>
    </source>
</reference>
<evidence type="ECO:0000313" key="12">
    <source>
        <dbReference type="EMBL" id="AVB76255.1"/>
    </source>
</evidence>
<name>A0A2L1CA76_METMI</name>
<dbReference type="InterPro" id="IPR059000">
    <property type="entry name" value="ATPase_P-type_domA"/>
</dbReference>
<dbReference type="CDD" id="cd00371">
    <property type="entry name" value="HMA"/>
    <property type="match status" value="1"/>
</dbReference>
<dbReference type="GO" id="GO:0046872">
    <property type="term" value="F:metal ion binding"/>
    <property type="evidence" value="ECO:0007669"/>
    <property type="project" value="UniProtKB-KW"/>
</dbReference>
<evidence type="ECO:0000256" key="4">
    <source>
        <dbReference type="ARBA" id="ARBA00022723"/>
    </source>
</evidence>
<keyword evidence="5" id="KW-0547">Nucleotide-binding</keyword>
<evidence type="ECO:0000313" key="17">
    <source>
        <dbReference type="Proteomes" id="UP000590564"/>
    </source>
</evidence>
<dbReference type="GO" id="GO:0016887">
    <property type="term" value="F:ATP hydrolysis activity"/>
    <property type="evidence" value="ECO:0007669"/>
    <property type="project" value="InterPro"/>
</dbReference>
<dbReference type="PRINTS" id="PR00119">
    <property type="entry name" value="CATATPASE"/>
</dbReference>
<dbReference type="KEGG" id="mmad:MMJJ_08450"/>
<dbReference type="Gene3D" id="2.70.150.10">
    <property type="entry name" value="Calcium-transporting ATPase, cytoplasmic transduction domain A"/>
    <property type="match status" value="1"/>
</dbReference>
<feature type="transmembrane region" description="Helical" evidence="10">
    <location>
        <begin position="309"/>
        <end position="328"/>
    </location>
</feature>
<dbReference type="NCBIfam" id="TIGR01525">
    <property type="entry name" value="ATPase-IB_hvy"/>
    <property type="match status" value="1"/>
</dbReference>
<organism evidence="12 15">
    <name type="scientific">Methanococcus maripaludis</name>
    <name type="common">Methanococcus deltae</name>
    <dbReference type="NCBI Taxonomy" id="39152"/>
    <lineage>
        <taxon>Archaea</taxon>
        <taxon>Methanobacteriati</taxon>
        <taxon>Methanobacteriota</taxon>
        <taxon>Methanomada group</taxon>
        <taxon>Methanococci</taxon>
        <taxon>Methanococcales</taxon>
        <taxon>Methanococcaceae</taxon>
        <taxon>Methanococcus</taxon>
    </lineage>
</organism>
<evidence type="ECO:0000256" key="7">
    <source>
        <dbReference type="ARBA" id="ARBA00022967"/>
    </source>
</evidence>
<dbReference type="InterPro" id="IPR008250">
    <property type="entry name" value="ATPase_P-typ_transduc_dom_A_sf"/>
</dbReference>
<dbReference type="Proteomes" id="UP000590564">
    <property type="component" value="Unassembled WGS sequence"/>
</dbReference>
<dbReference type="NCBIfam" id="TIGR01512">
    <property type="entry name" value="ATPase-IB2_Cd"/>
    <property type="match status" value="1"/>
</dbReference>
<proteinExistence type="inferred from homology"/>
<dbReference type="EMBL" id="CP026606">
    <property type="protein sequence ID" value="AVB76255.1"/>
    <property type="molecule type" value="Genomic_DNA"/>
</dbReference>
<dbReference type="Gene3D" id="3.40.50.1000">
    <property type="entry name" value="HAD superfamily/HAD-like"/>
    <property type="match status" value="1"/>
</dbReference>
<comment type="similarity">
    <text evidence="2">Belongs to the cation transport ATPase (P-type) (TC 3.A.3) family. Type IB subfamily.</text>
</comment>
<dbReference type="InterPro" id="IPR027256">
    <property type="entry name" value="P-typ_ATPase_IB"/>
</dbReference>
<evidence type="ECO:0000313" key="15">
    <source>
        <dbReference type="Proteomes" id="UP000239462"/>
    </source>
</evidence>
<dbReference type="InterPro" id="IPR018303">
    <property type="entry name" value="ATPase_P-typ_P_site"/>
</dbReference>
<dbReference type="InterPro" id="IPR001757">
    <property type="entry name" value="P_typ_ATPase"/>
</dbReference>
<dbReference type="InterPro" id="IPR006121">
    <property type="entry name" value="HMA_dom"/>
</dbReference>
<feature type="transmembrane region" description="Helical" evidence="10">
    <location>
        <begin position="669"/>
        <end position="690"/>
    </location>
</feature>
<evidence type="ECO:0000256" key="10">
    <source>
        <dbReference type="SAM" id="Phobius"/>
    </source>
</evidence>
<dbReference type="PROSITE" id="PS00154">
    <property type="entry name" value="ATPASE_E1_E2"/>
    <property type="match status" value="1"/>
</dbReference>
<evidence type="ECO:0000313" key="16">
    <source>
        <dbReference type="Proteomes" id="UP000567099"/>
    </source>
</evidence>
<feature type="transmembrane region" description="Helical" evidence="10">
    <location>
        <begin position="85"/>
        <end position="101"/>
    </location>
</feature>
<keyword evidence="7" id="KW-1278">Translocase</keyword>
<dbReference type="SUPFAM" id="SSF56784">
    <property type="entry name" value="HAD-like"/>
    <property type="match status" value="1"/>
</dbReference>
<dbReference type="Gene3D" id="3.30.70.100">
    <property type="match status" value="1"/>
</dbReference>
<accession>A0A2L1CA76</accession>
<dbReference type="SUPFAM" id="SSF81665">
    <property type="entry name" value="Calcium ATPase, transmembrane domain M"/>
    <property type="match status" value="1"/>
</dbReference>
<evidence type="ECO:0000256" key="5">
    <source>
        <dbReference type="ARBA" id="ARBA00022741"/>
    </source>
</evidence>
<dbReference type="InterPro" id="IPR023298">
    <property type="entry name" value="ATPase_P-typ_TM_dom_sf"/>
</dbReference>
<feature type="domain" description="HMA" evidence="11">
    <location>
        <begin position="1"/>
        <end position="63"/>
    </location>
</feature>
<dbReference type="InterPro" id="IPR036412">
    <property type="entry name" value="HAD-like_sf"/>
</dbReference>
<dbReference type="NCBIfam" id="TIGR01494">
    <property type="entry name" value="ATPase_P-type"/>
    <property type="match status" value="1"/>
</dbReference>
<dbReference type="InterPro" id="IPR051014">
    <property type="entry name" value="Cation_Transport_ATPase_IB"/>
</dbReference>
<dbReference type="Pfam" id="PF00702">
    <property type="entry name" value="Hydrolase"/>
    <property type="match status" value="1"/>
</dbReference>
<dbReference type="SFLD" id="SFLDG00002">
    <property type="entry name" value="C1.7:_P-type_atpase_like"/>
    <property type="match status" value="1"/>
</dbReference>
<reference evidence="15" key="1">
    <citation type="journal article" date="2018" name="Genome Announc.">
        <title>Complete Genome Sequence of the Methanococcus maripaludis Type Strain JJ (DSM 2067), a Model for Selenoprotein Synthesis in Archaea.</title>
        <authorList>
            <person name="Poehlein A."/>
            <person name="Heym D."/>
            <person name="Quitzke V."/>
            <person name="Fersch J."/>
            <person name="Daniel R."/>
            <person name="Rother M."/>
        </authorList>
    </citation>
    <scope>NUCLEOTIDE SEQUENCE [LARGE SCALE GENOMIC DNA]</scope>
    <source>
        <strain evidence="15">DSM 2067</strain>
    </source>
</reference>
<dbReference type="PRINTS" id="PR00941">
    <property type="entry name" value="CDATPASE"/>
</dbReference>
<evidence type="ECO:0000256" key="6">
    <source>
        <dbReference type="ARBA" id="ARBA00022840"/>
    </source>
</evidence>
<reference evidence="13 16" key="3">
    <citation type="submission" date="2020-07" db="EMBL/GenBank/DDBJ databases">
        <title>Genomic Encyclopedia of Type Strains, Phase IV (KMG-V): Genome sequencing to study the core and pangenomes of soil and plant-associated prokaryotes.</title>
        <authorList>
            <person name="Whitman W."/>
        </authorList>
    </citation>
    <scope>NUCLEOTIDE SEQUENCE [LARGE SCALE GENOMIC DNA]</scope>
    <source>
        <strain evidence="13 16">C13</strain>
        <strain evidence="14 17">D1</strain>
    </source>
</reference>
<dbReference type="PROSITE" id="PS50846">
    <property type="entry name" value="HMA_2"/>
    <property type="match status" value="1"/>
</dbReference>
<dbReference type="EMBL" id="JACDUO010000002">
    <property type="protein sequence ID" value="MBA2864678.1"/>
    <property type="molecule type" value="Genomic_DNA"/>
</dbReference>
<dbReference type="InterPro" id="IPR023299">
    <property type="entry name" value="ATPase_P-typ_cyto_dom_N"/>
</dbReference>
<dbReference type="SUPFAM" id="SSF81653">
    <property type="entry name" value="Calcium ATPase, transduction domain A"/>
    <property type="match status" value="1"/>
</dbReference>
<dbReference type="RefSeq" id="WP_104837814.1">
    <property type="nucleotide sequence ID" value="NZ_CP026606.1"/>
</dbReference>
<dbReference type="Pfam" id="PF00122">
    <property type="entry name" value="E1-E2_ATPase"/>
    <property type="match status" value="1"/>
</dbReference>
<comment type="subcellular location">
    <subcellularLocation>
        <location evidence="1">Membrane</location>
        <topology evidence="1">Multi-pass membrane protein</topology>
    </subcellularLocation>
</comment>
<feature type="transmembrane region" description="Helical" evidence="10">
    <location>
        <begin position="340"/>
        <end position="362"/>
    </location>
</feature>
<keyword evidence="6" id="KW-0067">ATP-binding</keyword>
<protein>
    <submittedName>
        <fullName evidence="12">Cadmium, zinc and cobalt-transporting ATPase</fullName>
        <ecNumber evidence="12">3.6.3.3</ecNumber>
    </submittedName>
    <submittedName>
        <fullName evidence="13">Cd2+/Zn2+-exporting ATPase</fullName>
    </submittedName>
</protein>
<keyword evidence="9 10" id="KW-0472">Membrane</keyword>
<feature type="transmembrane region" description="Helical" evidence="10">
    <location>
        <begin position="643"/>
        <end position="663"/>
    </location>
</feature>
<evidence type="ECO:0000256" key="8">
    <source>
        <dbReference type="ARBA" id="ARBA00022989"/>
    </source>
</evidence>
<dbReference type="SFLD" id="SFLDS00003">
    <property type="entry name" value="Haloacid_Dehalogenase"/>
    <property type="match status" value="1"/>
</dbReference>
<keyword evidence="4" id="KW-0479">Metal-binding</keyword>
<keyword evidence="12" id="KW-0378">Hydrolase</keyword>
<dbReference type="PANTHER" id="PTHR48085:SF5">
    <property type="entry name" value="CADMIUM_ZINC-TRANSPORTING ATPASE HMA4-RELATED"/>
    <property type="match status" value="1"/>
</dbReference>
<dbReference type="Proteomes" id="UP000239462">
    <property type="component" value="Chromosome"/>
</dbReference>
<dbReference type="EMBL" id="JACHED010000003">
    <property type="protein sequence ID" value="MBB6497528.1"/>
    <property type="molecule type" value="Genomic_DNA"/>
</dbReference>
<dbReference type="SUPFAM" id="SSF55008">
    <property type="entry name" value="HMA, heavy metal-associated domain"/>
    <property type="match status" value="1"/>
</dbReference>
<dbReference type="PANTHER" id="PTHR48085">
    <property type="entry name" value="CADMIUM/ZINC-TRANSPORTING ATPASE HMA2-RELATED"/>
    <property type="match status" value="1"/>
</dbReference>